<dbReference type="GO" id="GO:0032259">
    <property type="term" value="P:methylation"/>
    <property type="evidence" value="ECO:0007669"/>
    <property type="project" value="UniProtKB-KW"/>
</dbReference>
<dbReference type="PANTHER" id="PTHR34203">
    <property type="entry name" value="METHYLTRANSFERASE, FKBM FAMILY PROTEIN"/>
    <property type="match status" value="1"/>
</dbReference>
<comment type="caution">
    <text evidence="2">The sequence shown here is derived from an EMBL/GenBank/DDBJ whole genome shotgun (WGS) entry which is preliminary data.</text>
</comment>
<dbReference type="GO" id="GO:0008168">
    <property type="term" value="F:methyltransferase activity"/>
    <property type="evidence" value="ECO:0007669"/>
    <property type="project" value="UniProtKB-KW"/>
</dbReference>
<proteinExistence type="predicted"/>
<name>A0A933SE19_UNCEI</name>
<dbReference type="NCBIfam" id="TIGR01444">
    <property type="entry name" value="fkbM_fam"/>
    <property type="match status" value="1"/>
</dbReference>
<evidence type="ECO:0000313" key="3">
    <source>
        <dbReference type="Proteomes" id="UP000696931"/>
    </source>
</evidence>
<dbReference type="AlphaFoldDB" id="A0A933SE19"/>
<dbReference type="SUPFAM" id="SSF53335">
    <property type="entry name" value="S-adenosyl-L-methionine-dependent methyltransferases"/>
    <property type="match status" value="1"/>
</dbReference>
<dbReference type="InterPro" id="IPR006342">
    <property type="entry name" value="FkbM_mtfrase"/>
</dbReference>
<protein>
    <submittedName>
        <fullName evidence="2">FkbM family methyltransferase</fullName>
    </submittedName>
</protein>
<dbReference type="Gene3D" id="3.40.50.150">
    <property type="entry name" value="Vaccinia Virus protein VP39"/>
    <property type="match status" value="1"/>
</dbReference>
<dbReference type="Pfam" id="PF05050">
    <property type="entry name" value="Methyltransf_21"/>
    <property type="match status" value="1"/>
</dbReference>
<evidence type="ECO:0000259" key="1">
    <source>
        <dbReference type="Pfam" id="PF05050"/>
    </source>
</evidence>
<gene>
    <name evidence="2" type="ORF">HZA61_11015</name>
</gene>
<accession>A0A933SE19</accession>
<dbReference type="InterPro" id="IPR029063">
    <property type="entry name" value="SAM-dependent_MTases_sf"/>
</dbReference>
<dbReference type="Proteomes" id="UP000696931">
    <property type="component" value="Unassembled WGS sequence"/>
</dbReference>
<keyword evidence="2" id="KW-0808">Transferase</keyword>
<organism evidence="2 3">
    <name type="scientific">Eiseniibacteriota bacterium</name>
    <dbReference type="NCBI Taxonomy" id="2212470"/>
    <lineage>
        <taxon>Bacteria</taxon>
        <taxon>Candidatus Eiseniibacteriota</taxon>
    </lineage>
</organism>
<feature type="domain" description="Methyltransferase FkbM" evidence="1">
    <location>
        <begin position="98"/>
        <end position="248"/>
    </location>
</feature>
<evidence type="ECO:0000313" key="2">
    <source>
        <dbReference type="EMBL" id="MBI5170010.1"/>
    </source>
</evidence>
<reference evidence="2" key="1">
    <citation type="submission" date="2020-07" db="EMBL/GenBank/DDBJ databases">
        <title>Huge and variable diversity of episymbiotic CPR bacteria and DPANN archaea in groundwater ecosystems.</title>
        <authorList>
            <person name="He C.Y."/>
            <person name="Keren R."/>
            <person name="Whittaker M."/>
            <person name="Farag I.F."/>
            <person name="Doudna J."/>
            <person name="Cate J.H.D."/>
            <person name="Banfield J.F."/>
        </authorList>
    </citation>
    <scope>NUCLEOTIDE SEQUENCE</scope>
    <source>
        <strain evidence="2">NC_groundwater_1813_Pr3_B-0.1um_71_17</strain>
    </source>
</reference>
<dbReference type="PANTHER" id="PTHR34203:SF15">
    <property type="entry name" value="SLL1173 PROTEIN"/>
    <property type="match status" value="1"/>
</dbReference>
<dbReference type="EMBL" id="JACRIW010000078">
    <property type="protein sequence ID" value="MBI5170010.1"/>
    <property type="molecule type" value="Genomic_DNA"/>
</dbReference>
<keyword evidence="2" id="KW-0489">Methyltransferase</keyword>
<sequence>MSATASALYLDLLASAEGVDGKTEMASAIARAAVSRVMHGRGALHVRRPVVLQAAGLRWYVPARDNSFASTKPGHDNNSVMPELRRLLRARPQPACIDIGANLGFVSVPLAHEHPDRCFVAIEPVPWLADAIERTAQLNHLGNLTVVARALANTDSIELAIPTVGGVHLTTLSSAAGQASPEAKGRTLSRCAVRAITLDAVLRELALDPRDVSCVKIDVEGLEPEVLATGATALSARPPVLFEALGAEGRERTEHVLRGFGYTKFRALDAQNFAAE</sequence>
<dbReference type="InterPro" id="IPR052514">
    <property type="entry name" value="SAM-dependent_MTase"/>
</dbReference>